<organism evidence="2 3">
    <name type="scientific">Novosphingobium pentaromativorans</name>
    <dbReference type="NCBI Taxonomy" id="205844"/>
    <lineage>
        <taxon>Bacteria</taxon>
        <taxon>Pseudomonadati</taxon>
        <taxon>Pseudomonadota</taxon>
        <taxon>Alphaproteobacteria</taxon>
        <taxon>Sphingomonadales</taxon>
        <taxon>Sphingomonadaceae</taxon>
        <taxon>Novosphingobium</taxon>
    </lineage>
</organism>
<dbReference type="EMBL" id="QFPX01000010">
    <property type="protein sequence ID" value="PZQ54175.1"/>
    <property type="molecule type" value="Genomic_DNA"/>
</dbReference>
<name>A0A2W5NU41_9SPHN</name>
<evidence type="ECO:0000256" key="1">
    <source>
        <dbReference type="SAM" id="MobiDB-lite"/>
    </source>
</evidence>
<gene>
    <name evidence="2" type="ORF">DI555_14025</name>
</gene>
<feature type="compositionally biased region" description="Basic and acidic residues" evidence="1">
    <location>
        <begin position="164"/>
        <end position="179"/>
    </location>
</feature>
<dbReference type="Proteomes" id="UP000249082">
    <property type="component" value="Unassembled WGS sequence"/>
</dbReference>
<reference evidence="2 3" key="1">
    <citation type="submission" date="2017-08" db="EMBL/GenBank/DDBJ databases">
        <title>Infants hospitalized years apart are colonized by the same room-sourced microbial strains.</title>
        <authorList>
            <person name="Brooks B."/>
            <person name="Olm M.R."/>
            <person name="Firek B.A."/>
            <person name="Baker R."/>
            <person name="Thomas B.C."/>
            <person name="Morowitz M.J."/>
            <person name="Banfield J.F."/>
        </authorList>
    </citation>
    <scope>NUCLEOTIDE SEQUENCE [LARGE SCALE GENOMIC DNA]</scope>
    <source>
        <strain evidence="2">S2_005_002_R2_33</strain>
    </source>
</reference>
<protein>
    <submittedName>
        <fullName evidence="2">Uncharacterized protein</fullName>
    </submittedName>
</protein>
<sequence length="179" mass="20330">MVAELLTDSPPEFVFDGGPLWRPEKALDAAHKAAQEGAISEHRRALQAMMARPSRKWVDQRLASLFVHFNPTREVDGKAFGIWNDEMARLLIDLPHDILAHAIDEAIRKSGHGFAPAVGEIRRYADPLVEQREIQIDRLRRMEAALADPTATEERARRRASQAAHERHMASTRQTEDQR</sequence>
<evidence type="ECO:0000313" key="3">
    <source>
        <dbReference type="Proteomes" id="UP000249082"/>
    </source>
</evidence>
<proteinExistence type="predicted"/>
<evidence type="ECO:0000313" key="2">
    <source>
        <dbReference type="EMBL" id="PZQ54175.1"/>
    </source>
</evidence>
<dbReference type="AlphaFoldDB" id="A0A2W5NU41"/>
<comment type="caution">
    <text evidence="2">The sequence shown here is derived from an EMBL/GenBank/DDBJ whole genome shotgun (WGS) entry which is preliminary data.</text>
</comment>
<feature type="region of interest" description="Disordered" evidence="1">
    <location>
        <begin position="147"/>
        <end position="179"/>
    </location>
</feature>
<accession>A0A2W5NU41</accession>